<dbReference type="AlphaFoldDB" id="A0A3Q9QQ82"/>
<sequence>MDIKEQALLKHYYDKLCDGTFDEKDGYAFLLLIRSQCDKNSCIRELADFVMQRDRYDGHIKEHIFTSRKKFEQIGKTKAAIRINDVFTFKEIKSELNKTLADCQLAVLNNEEINAFITSVISILQQVKIMVDEDGSAASREIGKLFFAVSQKQIILMAEIEVSQNFLKKTNVVFPVLTANNNYADIKKQDRFDTPYLFVDEVVEIMNHEGKLEISIPGE</sequence>
<keyword evidence="2" id="KW-1185">Reference proteome</keyword>
<gene>
    <name evidence="1" type="ORF">CHR53_04810</name>
</gene>
<evidence type="ECO:0000313" key="1">
    <source>
        <dbReference type="EMBL" id="AZU60638.1"/>
    </source>
</evidence>
<dbReference type="EMBL" id="CP022572">
    <property type="protein sequence ID" value="AZU60638.1"/>
    <property type="molecule type" value="Genomic_DNA"/>
</dbReference>
<evidence type="ECO:0000313" key="2">
    <source>
        <dbReference type="Proteomes" id="UP000282892"/>
    </source>
</evidence>
<protein>
    <submittedName>
        <fullName evidence="1">Uncharacterized protein</fullName>
    </submittedName>
</protein>
<name>A0A3Q9QQ82_9BACI</name>
<organism evidence="1 2">
    <name type="scientific">Neobacillus mesonae</name>
    <dbReference type="NCBI Taxonomy" id="1193713"/>
    <lineage>
        <taxon>Bacteria</taxon>
        <taxon>Bacillati</taxon>
        <taxon>Bacillota</taxon>
        <taxon>Bacilli</taxon>
        <taxon>Bacillales</taxon>
        <taxon>Bacillaceae</taxon>
        <taxon>Neobacillus</taxon>
    </lineage>
</organism>
<dbReference type="KEGG" id="nmk:CHR53_04810"/>
<dbReference type="RefSeq" id="WP_127485385.1">
    <property type="nucleotide sequence ID" value="NZ_CP022572.1"/>
</dbReference>
<dbReference type="OrthoDB" id="2435298at2"/>
<proteinExistence type="predicted"/>
<reference evidence="1 2" key="1">
    <citation type="submission" date="2017-07" db="EMBL/GenBank/DDBJ databases">
        <title>The complete genome sequence of Bacillus mesonae strain H20-5, an efficient strain improving plant abiotic stress resistance.</title>
        <authorList>
            <person name="Kim S.Y."/>
            <person name="Song H."/>
            <person name="Sang M.K."/>
            <person name="Weon H.-Y."/>
            <person name="Song J."/>
        </authorList>
    </citation>
    <scope>NUCLEOTIDE SEQUENCE [LARGE SCALE GENOMIC DNA]</scope>
    <source>
        <strain evidence="1 2">H20-5</strain>
    </source>
</reference>
<accession>A0A3Q9QQ82</accession>
<dbReference type="Proteomes" id="UP000282892">
    <property type="component" value="Chromosome"/>
</dbReference>